<evidence type="ECO:0000313" key="2">
    <source>
        <dbReference type="Proteomes" id="UP000430146"/>
    </source>
</evidence>
<dbReference type="Proteomes" id="UP000430146">
    <property type="component" value="Unassembled WGS sequence"/>
</dbReference>
<organism evidence="1 2">
    <name type="scientific">Mycolicibacterium vanbaalenii</name>
    <name type="common">Mycobacterium vanbaalenii</name>
    <dbReference type="NCBI Taxonomy" id="110539"/>
    <lineage>
        <taxon>Bacteria</taxon>
        <taxon>Bacillati</taxon>
        <taxon>Actinomycetota</taxon>
        <taxon>Actinomycetes</taxon>
        <taxon>Mycobacteriales</taxon>
        <taxon>Mycobacteriaceae</taxon>
        <taxon>Mycolicibacterium</taxon>
    </lineage>
</organism>
<dbReference type="EMBL" id="CACSIP010000004">
    <property type="protein sequence ID" value="CAA0094304.1"/>
    <property type="molecule type" value="Genomic_DNA"/>
</dbReference>
<dbReference type="OrthoDB" id="3431291at2"/>
<gene>
    <name evidence="1" type="ORF">AELLOGFF_02845</name>
</gene>
<reference evidence="1 2" key="1">
    <citation type="submission" date="2019-11" db="EMBL/GenBank/DDBJ databases">
        <authorList>
            <person name="Holert J."/>
        </authorList>
    </citation>
    <scope>NUCLEOTIDE SEQUENCE [LARGE SCALE GENOMIC DNA]</scope>
    <source>
        <strain evidence="1">BC8_1</strain>
    </source>
</reference>
<evidence type="ECO:0000313" key="1">
    <source>
        <dbReference type="EMBL" id="CAA0094304.1"/>
    </source>
</evidence>
<dbReference type="AlphaFoldDB" id="A0A5S9NUE6"/>
<keyword evidence="2" id="KW-1185">Reference proteome</keyword>
<proteinExistence type="predicted"/>
<accession>A0A5S9NUE6</accession>
<name>A0A5S9NUE6_MYCVN</name>
<protein>
    <submittedName>
        <fullName evidence="1">Uncharacterized protein</fullName>
    </submittedName>
</protein>
<dbReference type="RefSeq" id="WP_159229176.1">
    <property type="nucleotide sequence ID" value="NZ_CACSIP010000004.1"/>
</dbReference>
<sequence length="64" mass="7100">MDVDRVAELQRWEDAGALWRVVSRTSGAVTVALLTCDGGEEVGRFTTDDRRLLEYVGRREGSDG</sequence>